<evidence type="ECO:0000313" key="3">
    <source>
        <dbReference type="EMBL" id="SBW19861.1"/>
    </source>
</evidence>
<protein>
    <submittedName>
        <fullName evidence="3">MGT family glycosyltransferase</fullName>
    </submittedName>
</protein>
<dbReference type="Proteomes" id="UP000199013">
    <property type="component" value="Unassembled WGS sequence"/>
</dbReference>
<dbReference type="InterPro" id="IPR010610">
    <property type="entry name" value="EryCIII-like_C"/>
</dbReference>
<dbReference type="GO" id="GO:0017000">
    <property type="term" value="P:antibiotic biosynthetic process"/>
    <property type="evidence" value="ECO:0007669"/>
    <property type="project" value="UniProtKB-ARBA"/>
</dbReference>
<reference evidence="4" key="1">
    <citation type="submission" date="2016-02" db="EMBL/GenBank/DDBJ databases">
        <authorList>
            <person name="Wibberg D."/>
        </authorList>
    </citation>
    <scope>NUCLEOTIDE SEQUENCE [LARGE SCALE GENOMIC DNA]</scope>
</reference>
<dbReference type="EMBL" id="FLUV01000622">
    <property type="protein sequence ID" value="SBW19861.1"/>
    <property type="molecule type" value="Genomic_DNA"/>
</dbReference>
<dbReference type="InterPro" id="IPR050426">
    <property type="entry name" value="Glycosyltransferase_28"/>
</dbReference>
<sequence length="236" mass="24293">MLEPYHGGIVELIRTSPYLTRFPASLDRSLFSATRRFRVAAGRVRPLPDWWDGDGAPLVYVTFGSVTGNLPMAAAAYRAVLDAVTGLPVRVLLTTGNTTDGSGFGPVPTNVHVQAWVPQDDVLAHAAVVVCHGGSGTTFGALAAGVPVVVVPLFADQPANGKKVAAAGAGLVVESDPDASGAIDMVTPEDAPRIRAAIDTVLAEVSYRQAAGLIAEEMRSLPAIDEVLASAAPGSG</sequence>
<feature type="domain" description="Erythromycin biosynthesis protein CIII-like C-terminal" evidence="2">
    <location>
        <begin position="79"/>
        <end position="228"/>
    </location>
</feature>
<gene>
    <name evidence="3" type="ORF">FDG2_1516</name>
</gene>
<dbReference type="FunFam" id="3.40.50.2000:FF:000072">
    <property type="entry name" value="Glycosyl transferase"/>
    <property type="match status" value="1"/>
</dbReference>
<dbReference type="PANTHER" id="PTHR48050:SF13">
    <property type="entry name" value="STEROL 3-BETA-GLUCOSYLTRANSFERASE UGT80A2"/>
    <property type="match status" value="1"/>
</dbReference>
<dbReference type="AlphaFoldDB" id="A0A1C3NVS4"/>
<evidence type="ECO:0000259" key="2">
    <source>
        <dbReference type="Pfam" id="PF06722"/>
    </source>
</evidence>
<dbReference type="PANTHER" id="PTHR48050">
    <property type="entry name" value="STEROL 3-BETA-GLUCOSYLTRANSFERASE"/>
    <property type="match status" value="1"/>
</dbReference>
<organism evidence="3 4">
    <name type="scientific">Candidatus Protofrankia californiensis</name>
    <dbReference type="NCBI Taxonomy" id="1839754"/>
    <lineage>
        <taxon>Bacteria</taxon>
        <taxon>Bacillati</taxon>
        <taxon>Actinomycetota</taxon>
        <taxon>Actinomycetes</taxon>
        <taxon>Frankiales</taxon>
        <taxon>Frankiaceae</taxon>
        <taxon>Protofrankia</taxon>
    </lineage>
</organism>
<dbReference type="GO" id="GO:0008194">
    <property type="term" value="F:UDP-glycosyltransferase activity"/>
    <property type="evidence" value="ECO:0007669"/>
    <property type="project" value="InterPro"/>
</dbReference>
<keyword evidence="4" id="KW-1185">Reference proteome</keyword>
<dbReference type="PROSITE" id="PS00375">
    <property type="entry name" value="UDPGT"/>
    <property type="match status" value="1"/>
</dbReference>
<dbReference type="CDD" id="cd03784">
    <property type="entry name" value="GT1_Gtf-like"/>
    <property type="match status" value="1"/>
</dbReference>
<keyword evidence="1 3" id="KW-0808">Transferase</keyword>
<dbReference type="Pfam" id="PF06722">
    <property type="entry name" value="EryCIII-like_C"/>
    <property type="match status" value="1"/>
</dbReference>
<evidence type="ECO:0000313" key="4">
    <source>
        <dbReference type="Proteomes" id="UP000199013"/>
    </source>
</evidence>
<dbReference type="SUPFAM" id="SSF53756">
    <property type="entry name" value="UDP-Glycosyltransferase/glycogen phosphorylase"/>
    <property type="match status" value="1"/>
</dbReference>
<accession>A0A1C3NVS4</accession>
<dbReference type="Gene3D" id="3.40.50.2000">
    <property type="entry name" value="Glycogen Phosphorylase B"/>
    <property type="match status" value="1"/>
</dbReference>
<name>A0A1C3NVS4_9ACTN</name>
<dbReference type="InterPro" id="IPR035595">
    <property type="entry name" value="UDP_glycos_trans_CS"/>
</dbReference>
<dbReference type="GO" id="GO:0016758">
    <property type="term" value="F:hexosyltransferase activity"/>
    <property type="evidence" value="ECO:0007669"/>
    <property type="project" value="UniProtKB-ARBA"/>
</dbReference>
<dbReference type="InterPro" id="IPR002213">
    <property type="entry name" value="UDP_glucos_trans"/>
</dbReference>
<evidence type="ECO:0000256" key="1">
    <source>
        <dbReference type="ARBA" id="ARBA00022679"/>
    </source>
</evidence>
<proteinExistence type="predicted"/>